<evidence type="ECO:0000313" key="1">
    <source>
        <dbReference type="EMBL" id="VDD87652.1"/>
    </source>
</evidence>
<sequence>MLKTPKQRYIRHQHIILFRPLSADTPTTPTFSPKFDAPLIQRAEKPWDRYLFLSSKKPKPPAKNALQSNKIDDLLKRDVHTDEKHWKLDEVDELVNRMSWKDEIEEIKEDISGELNKNPKEEVDLWRSQHYGRSGRDESGSVNEIFEEMEPEQLDSIESVLETDSFQDDFYGFFFNSVEFK</sequence>
<reference evidence="1 2" key="2">
    <citation type="submission" date="2018-10" db="EMBL/GenBank/DDBJ databases">
        <authorList>
            <consortium name="Pathogen Informatics"/>
        </authorList>
    </citation>
    <scope>NUCLEOTIDE SEQUENCE [LARGE SCALE GENOMIC DNA]</scope>
</reference>
<evidence type="ECO:0000313" key="3">
    <source>
        <dbReference type="WBParaSite" id="EVEC_0000308701-mRNA-1"/>
    </source>
</evidence>
<reference evidence="3" key="1">
    <citation type="submission" date="2017-02" db="UniProtKB">
        <authorList>
            <consortium name="WormBaseParasite"/>
        </authorList>
    </citation>
    <scope>IDENTIFICATION</scope>
</reference>
<accession>A0A0N4UZM7</accession>
<dbReference type="EMBL" id="UXUI01007450">
    <property type="protein sequence ID" value="VDD87652.1"/>
    <property type="molecule type" value="Genomic_DNA"/>
</dbReference>
<protein>
    <submittedName>
        <fullName evidence="3">Chloroplast envelope membrane protein</fullName>
    </submittedName>
</protein>
<keyword evidence="2" id="KW-1185">Reference proteome</keyword>
<organism evidence="3">
    <name type="scientific">Enterobius vermicularis</name>
    <name type="common">Human pinworm</name>
    <dbReference type="NCBI Taxonomy" id="51028"/>
    <lineage>
        <taxon>Eukaryota</taxon>
        <taxon>Metazoa</taxon>
        <taxon>Ecdysozoa</taxon>
        <taxon>Nematoda</taxon>
        <taxon>Chromadorea</taxon>
        <taxon>Rhabditida</taxon>
        <taxon>Spirurina</taxon>
        <taxon>Oxyuridomorpha</taxon>
        <taxon>Oxyuroidea</taxon>
        <taxon>Oxyuridae</taxon>
        <taxon>Enterobius</taxon>
    </lineage>
</organism>
<proteinExistence type="predicted"/>
<dbReference type="Proteomes" id="UP000274131">
    <property type="component" value="Unassembled WGS sequence"/>
</dbReference>
<name>A0A0N4UZM7_ENTVE</name>
<evidence type="ECO:0000313" key="2">
    <source>
        <dbReference type="Proteomes" id="UP000274131"/>
    </source>
</evidence>
<dbReference type="WBParaSite" id="EVEC_0000308701-mRNA-1">
    <property type="protein sequence ID" value="EVEC_0000308701-mRNA-1"/>
    <property type="gene ID" value="EVEC_0000308701"/>
</dbReference>
<gene>
    <name evidence="1" type="ORF">EVEC_LOCUS2795</name>
</gene>
<dbReference type="AlphaFoldDB" id="A0A0N4UZM7"/>